<evidence type="ECO:0000256" key="1">
    <source>
        <dbReference type="SAM" id="Phobius"/>
    </source>
</evidence>
<evidence type="ECO:0000313" key="2">
    <source>
        <dbReference type="EMBL" id="ADV44670.1"/>
    </source>
</evidence>
<proteinExistence type="predicted"/>
<feature type="transmembrane region" description="Helical" evidence="1">
    <location>
        <begin position="87"/>
        <end position="108"/>
    </location>
</feature>
<accession>E6SWY2</accession>
<gene>
    <name evidence="2" type="ordered locus">Bache_2725</name>
</gene>
<evidence type="ECO:0000313" key="3">
    <source>
        <dbReference type="Proteomes" id="UP000008630"/>
    </source>
</evidence>
<dbReference type="Proteomes" id="UP000008630">
    <property type="component" value="Chromosome"/>
</dbReference>
<keyword evidence="1" id="KW-0472">Membrane</keyword>
<evidence type="ECO:0008006" key="4">
    <source>
        <dbReference type="Google" id="ProtNLM"/>
    </source>
</evidence>
<keyword evidence="3" id="KW-1185">Reference proteome</keyword>
<reference evidence="2 3" key="2">
    <citation type="journal article" date="2011" name="Stand. Genomic Sci.">
        <title>Complete genome sequence of Bacteroides helcogenes type strain (P 36-108).</title>
        <authorList>
            <person name="Pati A."/>
            <person name="Gronow S."/>
            <person name="Zeytun A."/>
            <person name="Lapidus A."/>
            <person name="Nolan M."/>
            <person name="Hammon N."/>
            <person name="Deshpande S."/>
            <person name="Cheng J.F."/>
            <person name="Tapia R."/>
            <person name="Han C."/>
            <person name="Goodwin L."/>
            <person name="Pitluck S."/>
            <person name="Liolios K."/>
            <person name="Pagani I."/>
            <person name="Ivanova N."/>
            <person name="Mavromatis K."/>
            <person name="Chen A."/>
            <person name="Palaniappan K."/>
            <person name="Land M."/>
            <person name="Hauser L."/>
            <person name="Chang Y.J."/>
            <person name="Jeffries C.D."/>
            <person name="Detter J.C."/>
            <person name="Brambilla E."/>
            <person name="Rohde M."/>
            <person name="Goker M."/>
            <person name="Woyke T."/>
            <person name="Bristow J."/>
            <person name="Eisen J.A."/>
            <person name="Markowitz V."/>
            <person name="Hugenholtz P."/>
            <person name="Kyrpides N.C."/>
            <person name="Klenk H.P."/>
            <person name="Lucas S."/>
        </authorList>
    </citation>
    <scope>NUCLEOTIDE SEQUENCE [LARGE SCALE GENOMIC DNA]</scope>
    <source>
        <strain evidence="3">ATCC 35417 / DSM 20613 / JCM 6297 / CCUG 15421 / P 36-108</strain>
    </source>
</reference>
<dbReference type="KEGG" id="bhl:Bache_2725"/>
<organism evidence="2 3">
    <name type="scientific">Bacteroides helcogenes (strain ATCC 35417 / DSM 20613 / JCM 6297 / CCUG 15421 / P 36-108)</name>
    <dbReference type="NCBI Taxonomy" id="693979"/>
    <lineage>
        <taxon>Bacteria</taxon>
        <taxon>Pseudomonadati</taxon>
        <taxon>Bacteroidota</taxon>
        <taxon>Bacteroidia</taxon>
        <taxon>Bacteroidales</taxon>
        <taxon>Bacteroidaceae</taxon>
        <taxon>Bacteroides</taxon>
    </lineage>
</organism>
<feature type="transmembrane region" description="Helical" evidence="1">
    <location>
        <begin position="56"/>
        <end position="81"/>
    </location>
</feature>
<dbReference type="AlphaFoldDB" id="E6SWY2"/>
<reference key="1">
    <citation type="submission" date="2010-11" db="EMBL/GenBank/DDBJ databases">
        <title>The complete genome of Bacteroides helcogenes P 36-108.</title>
        <authorList>
            <consortium name="US DOE Joint Genome Institute (JGI-PGF)"/>
            <person name="Lucas S."/>
            <person name="Copeland A."/>
            <person name="Lapidus A."/>
            <person name="Bruce D."/>
            <person name="Goodwin L."/>
            <person name="Pitluck S."/>
            <person name="Kyrpides N."/>
            <person name="Mavromatis K."/>
            <person name="Ivanova N."/>
            <person name="Zeytun A."/>
            <person name="Brettin T."/>
            <person name="Detter J.C."/>
            <person name="Tapia R."/>
            <person name="Han C."/>
            <person name="Land M."/>
            <person name="Hauser L."/>
            <person name="Markowitz V."/>
            <person name="Cheng J.-F."/>
            <person name="Hugenholtz P."/>
            <person name="Woyke T."/>
            <person name="Wu D."/>
            <person name="Gronow S."/>
            <person name="Wellnitz S."/>
            <person name="Brambilla E."/>
            <person name="Klenk H.-P."/>
            <person name="Eisen J.A."/>
        </authorList>
    </citation>
    <scope>NUCLEOTIDE SEQUENCE</scope>
    <source>
        <strain>P 36-108</strain>
    </source>
</reference>
<keyword evidence="1" id="KW-1133">Transmembrane helix</keyword>
<sequence>MSQLKMERDAFLTPSRRIFSSVGIPFSGLPEVAKIIYFRRGRGCCISFHRVFRIALLLLSAFLFIGFSALHCFCFLSFFSSGLLRCFASAFCLSVHPGLRAGLLLFCLSFHRACGRGRHLPGLRFILRRSTPQSRRNDSR</sequence>
<dbReference type="EMBL" id="CP002352">
    <property type="protein sequence ID" value="ADV44670.1"/>
    <property type="molecule type" value="Genomic_DNA"/>
</dbReference>
<dbReference type="HOGENOM" id="CLU_1831152_0_0_10"/>
<name>E6SWY2_BACT6</name>
<keyword evidence="1" id="KW-0812">Transmembrane</keyword>
<protein>
    <recommendedName>
        <fullName evidence="4">Transmembrane protein</fullName>
    </recommendedName>
</protein>